<dbReference type="AlphaFoldDB" id="A0AAX6HCX7"/>
<comment type="similarity">
    <text evidence="2">Belongs to the PC-esterase family. TBL subfamily.</text>
</comment>
<dbReference type="InterPro" id="IPR026057">
    <property type="entry name" value="TBL_C"/>
</dbReference>
<evidence type="ECO:0000256" key="7">
    <source>
        <dbReference type="ARBA" id="ARBA00023136"/>
    </source>
</evidence>
<protein>
    <submittedName>
        <fullName evidence="11">Protein trichome birefringence-like 23</fullName>
    </submittedName>
</protein>
<evidence type="ECO:0000313" key="11">
    <source>
        <dbReference type="EMBL" id="KAJ6838245.1"/>
    </source>
</evidence>
<name>A0AAX6HCX7_IRIPA</name>
<keyword evidence="4" id="KW-0735">Signal-anchor</keyword>
<gene>
    <name evidence="11" type="ORF">M6B38_320200</name>
</gene>
<dbReference type="Pfam" id="PF14416">
    <property type="entry name" value="PMR5N"/>
    <property type="match status" value="1"/>
</dbReference>
<dbReference type="InterPro" id="IPR025846">
    <property type="entry name" value="TBL_N"/>
</dbReference>
<reference evidence="11" key="2">
    <citation type="submission" date="2023-04" db="EMBL/GenBank/DDBJ databases">
        <authorList>
            <person name="Bruccoleri R.E."/>
            <person name="Oakeley E.J."/>
            <person name="Faust A.-M."/>
            <person name="Dessus-Babus S."/>
            <person name="Altorfer M."/>
            <person name="Burckhardt D."/>
            <person name="Oertli M."/>
            <person name="Naumann U."/>
            <person name="Petersen F."/>
            <person name="Wong J."/>
        </authorList>
    </citation>
    <scope>NUCLEOTIDE SEQUENCE</scope>
    <source>
        <strain evidence="11">GSM-AAB239-AS_SAM_17_03QT</strain>
        <tissue evidence="11">Leaf</tissue>
    </source>
</reference>
<keyword evidence="12" id="KW-1185">Reference proteome</keyword>
<dbReference type="EMBL" id="JANAVB010010799">
    <property type="protein sequence ID" value="KAJ6838245.1"/>
    <property type="molecule type" value="Genomic_DNA"/>
</dbReference>
<dbReference type="GO" id="GO:1990538">
    <property type="term" value="F:xylan O-acetyltransferase activity"/>
    <property type="evidence" value="ECO:0007669"/>
    <property type="project" value="UniProtKB-ARBA"/>
</dbReference>
<dbReference type="PANTHER" id="PTHR32285">
    <property type="entry name" value="PROTEIN TRICHOME BIREFRINGENCE-LIKE 9-RELATED"/>
    <property type="match status" value="1"/>
</dbReference>
<comment type="subcellular location">
    <subcellularLocation>
        <location evidence="1">Golgi apparatus membrane</location>
        <topology evidence="1">Single-pass type II membrane protein</topology>
    </subcellularLocation>
</comment>
<organism evidence="11 12">
    <name type="scientific">Iris pallida</name>
    <name type="common">Sweet iris</name>
    <dbReference type="NCBI Taxonomy" id="29817"/>
    <lineage>
        <taxon>Eukaryota</taxon>
        <taxon>Viridiplantae</taxon>
        <taxon>Streptophyta</taxon>
        <taxon>Embryophyta</taxon>
        <taxon>Tracheophyta</taxon>
        <taxon>Spermatophyta</taxon>
        <taxon>Magnoliopsida</taxon>
        <taxon>Liliopsida</taxon>
        <taxon>Asparagales</taxon>
        <taxon>Iridaceae</taxon>
        <taxon>Iridoideae</taxon>
        <taxon>Irideae</taxon>
        <taxon>Iris</taxon>
    </lineage>
</organism>
<dbReference type="GO" id="GO:0000139">
    <property type="term" value="C:Golgi membrane"/>
    <property type="evidence" value="ECO:0007669"/>
    <property type="project" value="UniProtKB-SubCell"/>
</dbReference>
<keyword evidence="6" id="KW-0333">Golgi apparatus</keyword>
<dbReference type="PANTHER" id="PTHR32285:SF324">
    <property type="entry name" value="PROTEIN TRICHOME BIREFRINGENCE-LIKE 25"/>
    <property type="match status" value="1"/>
</dbReference>
<evidence type="ECO:0000256" key="2">
    <source>
        <dbReference type="ARBA" id="ARBA00007727"/>
    </source>
</evidence>
<dbReference type="InterPro" id="IPR029962">
    <property type="entry name" value="TBL"/>
</dbReference>
<feature type="compositionally biased region" description="Basic and acidic residues" evidence="8">
    <location>
        <begin position="61"/>
        <end position="70"/>
    </location>
</feature>
<evidence type="ECO:0000313" key="12">
    <source>
        <dbReference type="Proteomes" id="UP001140949"/>
    </source>
</evidence>
<evidence type="ECO:0000256" key="8">
    <source>
        <dbReference type="SAM" id="MobiDB-lite"/>
    </source>
</evidence>
<dbReference type="Pfam" id="PF13839">
    <property type="entry name" value="PC-Esterase"/>
    <property type="match status" value="1"/>
</dbReference>
<evidence type="ECO:0000256" key="3">
    <source>
        <dbReference type="ARBA" id="ARBA00022692"/>
    </source>
</evidence>
<comment type="caution">
    <text evidence="11">The sequence shown here is derived from an EMBL/GenBank/DDBJ whole genome shotgun (WGS) entry which is preliminary data.</text>
</comment>
<accession>A0AAX6HCX7</accession>
<sequence>MGLTFKLLFSSHSPPSPFLTIPQLSNAAADEPITDLESGTDIQLRENSIDMDNAIPPEPSDFEKQDSRKGDKAEKCDIFSGKWIPNPSGPAYTSTSCPFIEEPQNCLKNGRPDTGYLYWKWKPHGCTLPPFDAKKFLRAMRNKTWALIGDSILRNHAQSLVCLLSRVEQAVEVNHDDNYKSRKWHFRSHNFTLSLIWSPFLVKADIFEDDNGVSKSETQLYLDVLNSKWTSAYHTFDYVVISAGQWFLKTAIYWENNKVIGCHYCPGKNLTELGYDNAYGRVLQMVFSFVANSTHKPLVLYRTWAPDHFENGEWWSGGSCKKTGPYRNGEYGGKDLDHVMYRVELDEFERARNGTEGSRRLKLLDTYPLSLLRPDGHSGPYRQFHPFDNNKNAKVQNDCLHWCLPGPIDYWNDLILEIVMN</sequence>
<feature type="region of interest" description="Disordered" evidence="8">
    <location>
        <begin position="47"/>
        <end position="70"/>
    </location>
</feature>
<evidence type="ECO:0000256" key="1">
    <source>
        <dbReference type="ARBA" id="ARBA00004323"/>
    </source>
</evidence>
<feature type="domain" description="Trichome birefringence-like C-terminal" evidence="9">
    <location>
        <begin position="128"/>
        <end position="417"/>
    </location>
</feature>
<evidence type="ECO:0000259" key="10">
    <source>
        <dbReference type="Pfam" id="PF14416"/>
    </source>
</evidence>
<feature type="domain" description="Trichome birefringence-like N-terminal" evidence="10">
    <location>
        <begin position="74"/>
        <end position="126"/>
    </location>
</feature>
<evidence type="ECO:0000259" key="9">
    <source>
        <dbReference type="Pfam" id="PF13839"/>
    </source>
</evidence>
<keyword evidence="5" id="KW-1133">Transmembrane helix</keyword>
<reference evidence="11" key="1">
    <citation type="journal article" date="2023" name="GigaByte">
        <title>Genome assembly of the bearded iris, Iris pallida Lam.</title>
        <authorList>
            <person name="Bruccoleri R.E."/>
            <person name="Oakeley E.J."/>
            <person name="Faust A.M.E."/>
            <person name="Altorfer M."/>
            <person name="Dessus-Babus S."/>
            <person name="Burckhardt D."/>
            <person name="Oertli M."/>
            <person name="Naumann U."/>
            <person name="Petersen F."/>
            <person name="Wong J."/>
        </authorList>
    </citation>
    <scope>NUCLEOTIDE SEQUENCE</scope>
    <source>
        <strain evidence="11">GSM-AAB239-AS_SAM_17_03QT</strain>
    </source>
</reference>
<keyword evidence="7" id="KW-0472">Membrane</keyword>
<evidence type="ECO:0000256" key="4">
    <source>
        <dbReference type="ARBA" id="ARBA00022968"/>
    </source>
</evidence>
<evidence type="ECO:0000256" key="6">
    <source>
        <dbReference type="ARBA" id="ARBA00023034"/>
    </source>
</evidence>
<dbReference type="Proteomes" id="UP001140949">
    <property type="component" value="Unassembled WGS sequence"/>
</dbReference>
<keyword evidence="3" id="KW-0812">Transmembrane</keyword>
<evidence type="ECO:0000256" key="5">
    <source>
        <dbReference type="ARBA" id="ARBA00022989"/>
    </source>
</evidence>
<proteinExistence type="inferred from homology"/>